<proteinExistence type="predicted"/>
<evidence type="ECO:0000313" key="3">
    <source>
        <dbReference type="Proteomes" id="UP000262073"/>
    </source>
</evidence>
<dbReference type="InterPro" id="IPR016181">
    <property type="entry name" value="Acyl_CoA_acyltransferase"/>
</dbReference>
<dbReference type="EMBL" id="CP031769">
    <property type="protein sequence ID" value="AXR08419.1"/>
    <property type="molecule type" value="Genomic_DNA"/>
</dbReference>
<dbReference type="Pfam" id="PF00583">
    <property type="entry name" value="Acetyltransf_1"/>
    <property type="match status" value="1"/>
</dbReference>
<keyword evidence="2" id="KW-0808">Transferase</keyword>
<sequence>MDISLKPIDQSNYSVVCDLAVTDYQSEYVACNMWSLVEAAYNPGYTCRAIYLQSIAVGFIMWVRETPVKISIWRLMVDVHFQSQGIGKAALALAIEHIRQIDGIREIEISYSPANRIARSFYGSLGFKEVGLDESGKDLMAVITLNN</sequence>
<dbReference type="RefSeq" id="WP_108568545.1">
    <property type="nucleotide sequence ID" value="NZ_CP031769.1"/>
</dbReference>
<dbReference type="SUPFAM" id="SSF55729">
    <property type="entry name" value="Acyl-CoA N-acyltransferases (Nat)"/>
    <property type="match status" value="1"/>
</dbReference>
<dbReference type="OrthoDB" id="9127144at2"/>
<dbReference type="PROSITE" id="PS51186">
    <property type="entry name" value="GNAT"/>
    <property type="match status" value="1"/>
</dbReference>
<dbReference type="Gene3D" id="3.40.630.30">
    <property type="match status" value="1"/>
</dbReference>
<organism evidence="2 3">
    <name type="scientific">Salinimonas sediminis</name>
    <dbReference type="NCBI Taxonomy" id="2303538"/>
    <lineage>
        <taxon>Bacteria</taxon>
        <taxon>Pseudomonadati</taxon>
        <taxon>Pseudomonadota</taxon>
        <taxon>Gammaproteobacteria</taxon>
        <taxon>Alteromonadales</taxon>
        <taxon>Alteromonadaceae</taxon>
        <taxon>Alteromonas/Salinimonas group</taxon>
        <taxon>Salinimonas</taxon>
    </lineage>
</organism>
<protein>
    <submittedName>
        <fullName evidence="2">GNAT family N-acetyltransferase</fullName>
    </submittedName>
</protein>
<feature type="domain" description="N-acetyltransferase" evidence="1">
    <location>
        <begin position="3"/>
        <end position="146"/>
    </location>
</feature>
<accession>A0A346NSB2</accession>
<dbReference type="AlphaFoldDB" id="A0A346NSB2"/>
<evidence type="ECO:0000313" key="2">
    <source>
        <dbReference type="EMBL" id="AXR08419.1"/>
    </source>
</evidence>
<gene>
    <name evidence="2" type="ORF">D0Y50_06575</name>
</gene>
<keyword evidence="3" id="KW-1185">Reference proteome</keyword>
<dbReference type="Proteomes" id="UP000262073">
    <property type="component" value="Chromosome"/>
</dbReference>
<dbReference type="GO" id="GO:0016747">
    <property type="term" value="F:acyltransferase activity, transferring groups other than amino-acyl groups"/>
    <property type="evidence" value="ECO:0007669"/>
    <property type="project" value="InterPro"/>
</dbReference>
<dbReference type="CDD" id="cd04301">
    <property type="entry name" value="NAT_SF"/>
    <property type="match status" value="1"/>
</dbReference>
<reference evidence="2 3" key="1">
    <citation type="submission" date="2018-08" db="EMBL/GenBank/DDBJ databases">
        <title>Salinimonas sediminis sp. nov., a piezophilic bacterium isolated from a deep-sea sediment sample from the New Britain Trench.</title>
        <authorList>
            <person name="Cao J."/>
        </authorList>
    </citation>
    <scope>NUCLEOTIDE SEQUENCE [LARGE SCALE GENOMIC DNA]</scope>
    <source>
        <strain evidence="2 3">N102</strain>
    </source>
</reference>
<evidence type="ECO:0000259" key="1">
    <source>
        <dbReference type="PROSITE" id="PS51186"/>
    </source>
</evidence>
<name>A0A346NSB2_9ALTE</name>
<dbReference type="KEGG" id="salm:D0Y50_06575"/>
<dbReference type="InterPro" id="IPR000182">
    <property type="entry name" value="GNAT_dom"/>
</dbReference>